<dbReference type="InterPro" id="IPR000086">
    <property type="entry name" value="NUDIX_hydrolase_dom"/>
</dbReference>
<dbReference type="InterPro" id="IPR015797">
    <property type="entry name" value="NUDIX_hydrolase-like_dom_sf"/>
</dbReference>
<dbReference type="EMBL" id="VSSQ01027723">
    <property type="protein sequence ID" value="MPM77106.1"/>
    <property type="molecule type" value="Genomic_DNA"/>
</dbReference>
<dbReference type="Gene3D" id="3.90.79.10">
    <property type="entry name" value="Nucleoside Triphosphate Pyrophosphohydrolase"/>
    <property type="match status" value="1"/>
</dbReference>
<evidence type="ECO:0000313" key="2">
    <source>
        <dbReference type="EMBL" id="MPM77106.1"/>
    </source>
</evidence>
<feature type="domain" description="Nudix hydrolase" evidence="1">
    <location>
        <begin position="1"/>
        <end position="149"/>
    </location>
</feature>
<reference evidence="2" key="1">
    <citation type="submission" date="2019-08" db="EMBL/GenBank/DDBJ databases">
        <authorList>
            <person name="Kucharzyk K."/>
            <person name="Murdoch R.W."/>
            <person name="Higgins S."/>
            <person name="Loffler F."/>
        </authorList>
    </citation>
    <scope>NUCLEOTIDE SEQUENCE</scope>
</reference>
<name>A0A645CJI0_9ZZZZ</name>
<accession>A0A645CJI0</accession>
<comment type="caution">
    <text evidence="2">The sequence shown here is derived from an EMBL/GenBank/DDBJ whole genome shotgun (WGS) entry which is preliminary data.</text>
</comment>
<sequence length="161" mass="18476">MQKAAVLRYDQEQELWQVLILQRSAEALSRPNCWDLPGGNCNWPIKATESLADLHYQDLSREIQEETSLEFQAEQWDFDHLVHLSTYFSYEAQVYSIITGWMIELEASLSGENLQISDEHQASAWVSFADLPKYDFGGAKGDFVVDIIKEALARKNTDQTE</sequence>
<dbReference type="AlphaFoldDB" id="A0A645CJI0"/>
<organism evidence="2">
    <name type="scientific">bioreactor metagenome</name>
    <dbReference type="NCBI Taxonomy" id="1076179"/>
    <lineage>
        <taxon>unclassified sequences</taxon>
        <taxon>metagenomes</taxon>
        <taxon>ecological metagenomes</taxon>
    </lineage>
</organism>
<dbReference type="Pfam" id="PF00293">
    <property type="entry name" value="NUDIX"/>
    <property type="match status" value="1"/>
</dbReference>
<dbReference type="PROSITE" id="PS51462">
    <property type="entry name" value="NUDIX"/>
    <property type="match status" value="1"/>
</dbReference>
<evidence type="ECO:0000259" key="1">
    <source>
        <dbReference type="PROSITE" id="PS51462"/>
    </source>
</evidence>
<protein>
    <recommendedName>
        <fullName evidence="1">Nudix hydrolase domain-containing protein</fullName>
    </recommendedName>
</protein>
<gene>
    <name evidence="2" type="ORF">SDC9_124106</name>
</gene>
<proteinExistence type="predicted"/>
<dbReference type="SUPFAM" id="SSF55811">
    <property type="entry name" value="Nudix"/>
    <property type="match status" value="1"/>
</dbReference>